<organism evidence="4 5">
    <name type="scientific">Penicillium salamii</name>
    <dbReference type="NCBI Taxonomy" id="1612424"/>
    <lineage>
        <taxon>Eukaryota</taxon>
        <taxon>Fungi</taxon>
        <taxon>Dikarya</taxon>
        <taxon>Ascomycota</taxon>
        <taxon>Pezizomycotina</taxon>
        <taxon>Eurotiomycetes</taxon>
        <taxon>Eurotiomycetidae</taxon>
        <taxon>Eurotiales</taxon>
        <taxon>Aspergillaceae</taxon>
        <taxon>Penicillium</taxon>
    </lineage>
</organism>
<evidence type="ECO:0000313" key="4">
    <source>
        <dbReference type="EMBL" id="CAG8410175.1"/>
    </source>
</evidence>
<dbReference type="AlphaFoldDB" id="A0A9W4NS62"/>
<reference evidence="4" key="1">
    <citation type="submission" date="2021-07" db="EMBL/GenBank/DDBJ databases">
        <authorList>
            <person name="Branca A.L. A."/>
        </authorList>
    </citation>
    <scope>NUCLEOTIDE SEQUENCE</scope>
</reference>
<dbReference type="InterPro" id="IPR050425">
    <property type="entry name" value="NAD(P)_dehydrat-like"/>
</dbReference>
<dbReference type="InterPro" id="IPR001509">
    <property type="entry name" value="Epimerase_deHydtase"/>
</dbReference>
<evidence type="ECO:0000256" key="1">
    <source>
        <dbReference type="ARBA" id="ARBA00023002"/>
    </source>
</evidence>
<name>A0A9W4NS62_9EURO</name>
<dbReference type="OrthoDB" id="2593732at2759"/>
<comment type="caution">
    <text evidence="4">The sequence shown here is derived from an EMBL/GenBank/DDBJ whole genome shotgun (WGS) entry which is preliminary data.</text>
</comment>
<dbReference type="GO" id="GO:0016616">
    <property type="term" value="F:oxidoreductase activity, acting on the CH-OH group of donors, NAD or NADP as acceptor"/>
    <property type="evidence" value="ECO:0007669"/>
    <property type="project" value="TreeGrafter"/>
</dbReference>
<dbReference type="PANTHER" id="PTHR10366:SF564">
    <property type="entry name" value="STEROL-4-ALPHA-CARBOXYLATE 3-DEHYDROGENASE, DECARBOXYLATING"/>
    <property type="match status" value="1"/>
</dbReference>
<dbReference type="Gene3D" id="3.40.50.720">
    <property type="entry name" value="NAD(P)-binding Rossmann-like Domain"/>
    <property type="match status" value="1"/>
</dbReference>
<gene>
    <name evidence="4" type="ORF">PSALAMII_LOCUS8607</name>
</gene>
<dbReference type="SUPFAM" id="SSF51735">
    <property type="entry name" value="NAD(P)-binding Rossmann-fold domains"/>
    <property type="match status" value="1"/>
</dbReference>
<dbReference type="EMBL" id="CAJVPD010000265">
    <property type="protein sequence ID" value="CAG8410175.1"/>
    <property type="molecule type" value="Genomic_DNA"/>
</dbReference>
<evidence type="ECO:0000256" key="2">
    <source>
        <dbReference type="ARBA" id="ARBA00023445"/>
    </source>
</evidence>
<evidence type="ECO:0000259" key="3">
    <source>
        <dbReference type="Pfam" id="PF01370"/>
    </source>
</evidence>
<feature type="domain" description="NAD-dependent epimerase/dehydratase" evidence="3">
    <location>
        <begin position="11"/>
        <end position="265"/>
    </location>
</feature>
<accession>A0A9W4NS62</accession>
<evidence type="ECO:0000313" key="5">
    <source>
        <dbReference type="Proteomes" id="UP001152592"/>
    </source>
</evidence>
<dbReference type="PANTHER" id="PTHR10366">
    <property type="entry name" value="NAD DEPENDENT EPIMERASE/DEHYDRATASE"/>
    <property type="match status" value="1"/>
</dbReference>
<dbReference type="InterPro" id="IPR036291">
    <property type="entry name" value="NAD(P)-bd_dom_sf"/>
</dbReference>
<dbReference type="Proteomes" id="UP001152592">
    <property type="component" value="Unassembled WGS sequence"/>
</dbReference>
<protein>
    <recommendedName>
        <fullName evidence="3">NAD-dependent epimerase/dehydratase domain-containing protein</fullName>
    </recommendedName>
</protein>
<comment type="similarity">
    <text evidence="2">Belongs to the NAD(P)-dependent epimerase/dehydratase family. Dihydroflavonol-4-reductase subfamily.</text>
</comment>
<sequence>MADKHIRENLLITGVSGYIGFQTLTLALERGYNVRAIVRKTLDIENLKRSPLIATSLQQERLEIIVVPDFFKKNAFFECLNGINVIIHLASPLALETDDYDADIVKPAVSMVITVLEAASRISSVRRVILTSSCVTLIPFEWNMAPESERLYNVNDVNTSVEGPFLGAMQAYWASKALARNATKSFVQDKNPQFDFVSLLPSVVIGPDHRLDFDSSATEDSLLQGARASVLACALTSAHNSSFPYVGTPVHVADVARAHVDAIDAERVPGNSEFILSSDTPDGVVWNRDVQEICKKNFPGEVSSGLLPLEGSLTTVKWRLDAKETEEAFGWQFMSFEHTMRDLISQYLRLRERSQKLSVI</sequence>
<dbReference type="Pfam" id="PF01370">
    <property type="entry name" value="Epimerase"/>
    <property type="match status" value="1"/>
</dbReference>
<keyword evidence="1" id="KW-0560">Oxidoreductase</keyword>
<proteinExistence type="inferred from homology"/>